<keyword evidence="2" id="KW-1185">Reference proteome</keyword>
<protein>
    <submittedName>
        <fullName evidence="1">Uncharacterized protein</fullName>
    </submittedName>
</protein>
<gene>
    <name evidence="1" type="ORF">DILT_LOCUS11871</name>
</gene>
<dbReference type="GO" id="GO:0015936">
    <property type="term" value="P:coenzyme A metabolic process"/>
    <property type="evidence" value="ECO:0007669"/>
    <property type="project" value="InterPro"/>
</dbReference>
<dbReference type="SUPFAM" id="SSF55035">
    <property type="entry name" value="NAD-binding domain of HMG-CoA reductase"/>
    <property type="match status" value="1"/>
</dbReference>
<evidence type="ECO:0000313" key="2">
    <source>
        <dbReference type="Proteomes" id="UP000281553"/>
    </source>
</evidence>
<dbReference type="AlphaFoldDB" id="A0A3P7LS03"/>
<organism evidence="1 2">
    <name type="scientific">Dibothriocephalus latus</name>
    <name type="common">Fish tapeworm</name>
    <name type="synonym">Diphyllobothrium latum</name>
    <dbReference type="NCBI Taxonomy" id="60516"/>
    <lineage>
        <taxon>Eukaryota</taxon>
        <taxon>Metazoa</taxon>
        <taxon>Spiralia</taxon>
        <taxon>Lophotrochozoa</taxon>
        <taxon>Platyhelminthes</taxon>
        <taxon>Cestoda</taxon>
        <taxon>Eucestoda</taxon>
        <taxon>Diphyllobothriidea</taxon>
        <taxon>Diphyllobothriidae</taxon>
        <taxon>Dibothriocephalus</taxon>
    </lineage>
</organism>
<sequence>MTRAPVVAFPSVCEVVECMAWLESKKGFAMLRDAFNETSSHADLLSIFPNPVGCLLLCFNGLTFSRLHAVILR</sequence>
<dbReference type="PROSITE" id="PS50065">
    <property type="entry name" value="HMG_COA_REDUCTASE_4"/>
    <property type="match status" value="1"/>
</dbReference>
<dbReference type="OrthoDB" id="310654at2759"/>
<dbReference type="EMBL" id="UYRU01064447">
    <property type="protein sequence ID" value="VDN16040.1"/>
    <property type="molecule type" value="Genomic_DNA"/>
</dbReference>
<dbReference type="Proteomes" id="UP000281553">
    <property type="component" value="Unassembled WGS sequence"/>
</dbReference>
<reference evidence="1 2" key="1">
    <citation type="submission" date="2018-11" db="EMBL/GenBank/DDBJ databases">
        <authorList>
            <consortium name="Pathogen Informatics"/>
        </authorList>
    </citation>
    <scope>NUCLEOTIDE SEQUENCE [LARGE SCALE GENOMIC DNA]</scope>
</reference>
<dbReference type="Gene3D" id="3.30.70.420">
    <property type="entry name" value="Hydroxymethylglutaryl-CoA reductase, class I/II, NAD/NADP-binding domain"/>
    <property type="match status" value="1"/>
</dbReference>
<dbReference type="InterPro" id="IPR009023">
    <property type="entry name" value="HMG_CoA_Rdtase_NAD(P)-bd_sf"/>
</dbReference>
<proteinExistence type="predicted"/>
<dbReference type="GO" id="GO:0004420">
    <property type="term" value="F:hydroxymethylglutaryl-CoA reductase (NADPH) activity"/>
    <property type="evidence" value="ECO:0007669"/>
    <property type="project" value="InterPro"/>
</dbReference>
<accession>A0A3P7LS03</accession>
<dbReference type="InterPro" id="IPR002202">
    <property type="entry name" value="HMG_CoA_Rdtase"/>
</dbReference>
<evidence type="ECO:0000313" key="1">
    <source>
        <dbReference type="EMBL" id="VDN16040.1"/>
    </source>
</evidence>
<name>A0A3P7LS03_DIBLA</name>